<evidence type="ECO:0000259" key="2">
    <source>
        <dbReference type="Pfam" id="PF13116"/>
    </source>
</evidence>
<dbReference type="NCBIfam" id="TIGR02099">
    <property type="entry name" value="YhdP family protein"/>
    <property type="match status" value="1"/>
</dbReference>
<evidence type="ECO:0000313" key="3">
    <source>
        <dbReference type="EMBL" id="GGZ54965.1"/>
    </source>
</evidence>
<keyword evidence="1" id="KW-0472">Membrane</keyword>
<feature type="transmembrane region" description="Helical" evidence="1">
    <location>
        <begin position="12"/>
        <end position="35"/>
    </location>
</feature>
<sequence length="1282" mass="134530">MILRHARRAHVGLGYVIAAAVLGFALLLGLVSLALPLVAQHPAQVKGWLEHRTKQPVSFSGLTTHWTRVGPLIELKDLRIGEGDAGIAIGDAELLASVYMGLLPGHAFTEVRLRGLDLTLERSDDGTWDVRGLPGQTDLDPDADPFGALESLGELHVIDGRLAVVAPAYGIDTEIPRVDLRLRVDGPRVRAGVRAWPRKGAAPVDGALDFNRDSGDGRAYVGAADIDLRDWTSVLHAGGVRAVGGRGNARVWAELKGERVARITAKGTIGGVTLDGADLDGAVPRVVFDRVDVLGDWRKRGTRWTVALPTLRVEQGESKRVLDGLSLAGDGGFELAARHVDIAPLLQAAALTERLPAGTRRWIRGARPAGLVDDLRVASRRGRVDVDARLASVGFERLGTAPGLSGIAGQLSGDVDGLQLDFDPKSAIRFSWPQAFGPDHVVHLTGRTGVWREGAGWRVGTRALHIGGVGYSADVRGGLLWQGDGTRPFIDIAADIGSTRVPVAKRFWVRHVMAPTVVKWLDDGLVAGRVENGRAVVVGDLDDWPFRKHEGSFEARGRVVDATVKFLPDWPAAQDVNLDVMFDGTGFDVAGSGRVGQVRLPVLTASIDDYGHGALKVGAQGDTDAAKLLDVVRASGLRAMQPETVDALAASGPARVDFGLEMPLGRHAPTAIRGGVDLRGAMLSDRRWNLRFDDVRGRARYDQHGFTAAKLAVRHGGQPGELALRAGQGHVRSAGNAFEGDVGASFDIDELLARAPEMNWLEPYVAGRSGWTVGIVVPQGKGSVAARLQLRSNLVGTSLDLPAPLRKPAPQALAAQVDTPLPLGSGEVRVSLGDLVGVRARTDRGRTGVRVVLGEGEVAEPAPASGLVATGRAAQFDALDWIAFARGGERGGGAGLSLQKVDVTAARLSMLGGQFGETRLQVAPSAGGALTVRAEGASLAGGVTVPDNGAITGRFGRVFWKGAPEGFVAASATSARATPAATRRGTATRASAATAASVDPSKIPALSIDIDDLRIGSAQLGNARLRTRPTTAGMRLEQFSARGRAHRIDLDGDWTGRGSASRTRLAAVVASDNLGLLLDGFGFGGRVGGGKGDVRFDAAWPGAPSEFSLGGLQGSLVLDARDGRLLEVEPGAGRVLGLLSLAELPRRLTLDFRDFFAKGFSFNQLGGHVQFGAGLARSDDFAIKGPAADIRIHGAANLRQQTFDQTIEVRPKSGNLLTAVGALTAGPVGAAIGAAASAVMSKPLGQIGAKTYRVTGPWADPKVEVMSRDQTRRVAAAPPSAG</sequence>
<keyword evidence="1" id="KW-0812">Transmembrane</keyword>
<gene>
    <name evidence="3" type="ORF">GCM10008101_05460</name>
</gene>
<dbReference type="Pfam" id="PF13116">
    <property type="entry name" value="YhdP"/>
    <property type="match status" value="1"/>
</dbReference>
<dbReference type="RefSeq" id="WP_189446799.1">
    <property type="nucleotide sequence ID" value="NZ_BMXY01000001.1"/>
</dbReference>
<dbReference type="PANTHER" id="PTHR38690">
    <property type="entry name" value="PROTEASE-RELATED"/>
    <property type="match status" value="1"/>
</dbReference>
<dbReference type="EMBL" id="BMXY01000001">
    <property type="protein sequence ID" value="GGZ54965.1"/>
    <property type="molecule type" value="Genomic_DNA"/>
</dbReference>
<keyword evidence="1" id="KW-1133">Transmembrane helix</keyword>
<dbReference type="InterPro" id="IPR025263">
    <property type="entry name" value="YhdP_central"/>
</dbReference>
<proteinExistence type="predicted"/>
<organism evidence="3 4">
    <name type="scientific">Cognatilysobacter xinjiangensis</name>
    <dbReference type="NCBI Taxonomy" id="546892"/>
    <lineage>
        <taxon>Bacteria</taxon>
        <taxon>Pseudomonadati</taxon>
        <taxon>Pseudomonadota</taxon>
        <taxon>Gammaproteobacteria</taxon>
        <taxon>Lysobacterales</taxon>
        <taxon>Lysobacteraceae</taxon>
        <taxon>Cognatilysobacter</taxon>
    </lineage>
</organism>
<dbReference type="PANTHER" id="PTHR38690:SF1">
    <property type="entry name" value="PROTEASE"/>
    <property type="match status" value="1"/>
</dbReference>
<dbReference type="Proteomes" id="UP000643403">
    <property type="component" value="Unassembled WGS sequence"/>
</dbReference>
<evidence type="ECO:0000256" key="1">
    <source>
        <dbReference type="SAM" id="Phobius"/>
    </source>
</evidence>
<reference evidence="4" key="1">
    <citation type="journal article" date="2019" name="Int. J. Syst. Evol. Microbiol.">
        <title>The Global Catalogue of Microorganisms (GCM) 10K type strain sequencing project: providing services to taxonomists for standard genome sequencing and annotation.</title>
        <authorList>
            <consortium name="The Broad Institute Genomics Platform"/>
            <consortium name="The Broad Institute Genome Sequencing Center for Infectious Disease"/>
            <person name="Wu L."/>
            <person name="Ma J."/>
        </authorList>
    </citation>
    <scope>NUCLEOTIDE SEQUENCE [LARGE SCALE GENOMIC DNA]</scope>
    <source>
        <strain evidence="4">KCTC 22558</strain>
    </source>
</reference>
<name>A0ABQ3BR54_9GAMM</name>
<feature type="domain" description="YhdP central" evidence="2">
    <location>
        <begin position="17"/>
        <end position="1263"/>
    </location>
</feature>
<protein>
    <submittedName>
        <fullName evidence="3">DUF3971 domain-containing protein</fullName>
    </submittedName>
</protein>
<keyword evidence="4" id="KW-1185">Reference proteome</keyword>
<dbReference type="InterPro" id="IPR011836">
    <property type="entry name" value="YhdP"/>
</dbReference>
<evidence type="ECO:0000313" key="4">
    <source>
        <dbReference type="Proteomes" id="UP000643403"/>
    </source>
</evidence>
<comment type="caution">
    <text evidence="3">The sequence shown here is derived from an EMBL/GenBank/DDBJ whole genome shotgun (WGS) entry which is preliminary data.</text>
</comment>
<accession>A0ABQ3BR54</accession>